<feature type="domain" description="CS" evidence="4">
    <location>
        <begin position="234"/>
        <end position="325"/>
    </location>
</feature>
<dbReference type="SUPFAM" id="SSF49764">
    <property type="entry name" value="HSP20-like chaperones"/>
    <property type="match status" value="1"/>
</dbReference>
<dbReference type="KEGG" id="pbl:PAAG_04197"/>
<dbReference type="STRING" id="502779.C1H0A3"/>
<dbReference type="Pfam" id="PF05002">
    <property type="entry name" value="SGS"/>
    <property type="match status" value="1"/>
</dbReference>
<evidence type="ECO:0000313" key="6">
    <source>
        <dbReference type="Proteomes" id="UP000002059"/>
    </source>
</evidence>
<feature type="compositionally biased region" description="Polar residues" evidence="2">
    <location>
        <begin position="347"/>
        <end position="357"/>
    </location>
</feature>
<dbReference type="OrthoDB" id="1898560at2759"/>
<dbReference type="HOGENOM" id="CLU_039532_3_1_1"/>
<dbReference type="SUPFAM" id="SSF48452">
    <property type="entry name" value="TPR-like"/>
    <property type="match status" value="1"/>
</dbReference>
<reference evidence="5 6" key="1">
    <citation type="journal article" date="2011" name="PLoS Genet.">
        <title>Comparative genomic analysis of human fungal pathogens causing paracoccidioidomycosis.</title>
        <authorList>
            <person name="Desjardins C.A."/>
            <person name="Champion M.D."/>
            <person name="Holder J.W."/>
            <person name="Muszewska A."/>
            <person name="Goldberg J."/>
            <person name="Bailao A.M."/>
            <person name="Brigido M.M."/>
            <person name="Ferreira M.E."/>
            <person name="Garcia A.M."/>
            <person name="Grynberg M."/>
            <person name="Gujja S."/>
            <person name="Heiman D.I."/>
            <person name="Henn M.R."/>
            <person name="Kodira C.D."/>
            <person name="Leon-Narvaez H."/>
            <person name="Longo L.V."/>
            <person name="Ma L.J."/>
            <person name="Malavazi I."/>
            <person name="Matsuo A.L."/>
            <person name="Morais F.V."/>
            <person name="Pereira M."/>
            <person name="Rodriguez-Brito S."/>
            <person name="Sakthikumar S."/>
            <person name="Salem-Izacc S.M."/>
            <person name="Sykes S.M."/>
            <person name="Teixeira M.M."/>
            <person name="Vallejo M.C."/>
            <person name="Walter M.E."/>
            <person name="Yandava C."/>
            <person name="Young S."/>
            <person name="Zeng Q."/>
            <person name="Zucker J."/>
            <person name="Felipe M.S."/>
            <person name="Goldman G.H."/>
            <person name="Haas B.J."/>
            <person name="McEwen J.G."/>
            <person name="Nino-Vega G."/>
            <person name="Puccia R."/>
            <person name="San-Blas G."/>
            <person name="Soares C.M."/>
            <person name="Birren B.W."/>
            <person name="Cuomo C.A."/>
        </authorList>
    </citation>
    <scope>NUCLEOTIDE SEQUENCE [LARGE SCALE GENOMIC DNA]</scope>
    <source>
        <strain evidence="6">ATCC MYA-826 / Pb01</strain>
    </source>
</reference>
<evidence type="ECO:0000256" key="2">
    <source>
        <dbReference type="SAM" id="MobiDB-lite"/>
    </source>
</evidence>
<feature type="region of interest" description="Disordered" evidence="2">
    <location>
        <begin position="452"/>
        <end position="477"/>
    </location>
</feature>
<dbReference type="Proteomes" id="UP000002059">
    <property type="component" value="Partially assembled WGS sequence"/>
</dbReference>
<dbReference type="RefSeq" id="XP_002793925.1">
    <property type="nucleotide sequence ID" value="XM_002793879.1"/>
</dbReference>
<dbReference type="InterPro" id="IPR011990">
    <property type="entry name" value="TPR-like_helical_dom_sf"/>
</dbReference>
<gene>
    <name evidence="5" type="ORF">PAAG_04197</name>
</gene>
<dbReference type="CDD" id="cd06466">
    <property type="entry name" value="p23_CS_SGT1_like"/>
    <property type="match status" value="1"/>
</dbReference>
<dbReference type="PANTHER" id="PTHR45862">
    <property type="entry name" value="PROTEIN SGT1 HOMOLOG"/>
    <property type="match status" value="1"/>
</dbReference>
<feature type="region of interest" description="Disordered" evidence="2">
    <location>
        <begin position="321"/>
        <end position="428"/>
    </location>
</feature>
<dbReference type="InterPro" id="IPR044563">
    <property type="entry name" value="Sgt1-like"/>
</dbReference>
<evidence type="ECO:0000259" key="4">
    <source>
        <dbReference type="PROSITE" id="PS51203"/>
    </source>
</evidence>
<feature type="compositionally biased region" description="Basic and acidic residues" evidence="2">
    <location>
        <begin position="192"/>
        <end position="204"/>
    </location>
</feature>
<dbReference type="InterPro" id="IPR007699">
    <property type="entry name" value="SGS_dom"/>
</dbReference>
<feature type="region of interest" description="Disordered" evidence="2">
    <location>
        <begin position="192"/>
        <end position="235"/>
    </location>
</feature>
<keyword evidence="6" id="KW-1185">Reference proteome</keyword>
<evidence type="ECO:0000259" key="3">
    <source>
        <dbReference type="PROSITE" id="PS51048"/>
    </source>
</evidence>
<feature type="compositionally biased region" description="Low complexity" evidence="2">
    <location>
        <begin position="331"/>
        <end position="341"/>
    </location>
</feature>
<evidence type="ECO:0000256" key="1">
    <source>
        <dbReference type="ARBA" id="ARBA00008509"/>
    </source>
</evidence>
<evidence type="ECO:0008006" key="7">
    <source>
        <dbReference type="Google" id="ProtNLM"/>
    </source>
</evidence>
<protein>
    <recommendedName>
        <fullName evidence="7">SGT1 and CS domain-containing protein</fullName>
    </recommendedName>
</protein>
<sequence length="477" mass="51924">MDEAQRGAKALSASNFPAAIEHYTRALAINPHATDYYIKRSTAYSRLRPADGGPNSQAALHDAEMAVALGLKRARREQILSSQMRRAIVLYHLERYGDADFLFKLVRGKVGPAVQNTVRSAMTNNNGSTATAKANRELDIWEMKVAKWVKTLRKDDERMQVTVKEYPDIKVPEAAELKEIFRKQLAAVDVGEKKGSVDKGKDASGQDNGQPSATPAKQEQSDSPPTVAPQAPLTNKVRHEWYQTADTVVITLYVKGVPKEKADIDIQEDSLSITFPLASGSDFSFNLEPLFAPVDSAISKTSVMSTKIEVVLRKKQSGLKWGGLKGTHRQANPTGANNAAPPITPTSILSSQPSTLLPTGGVPSYPTSSRTGLKDWDKVASSLTKKKEKKKSSAKGKEKEAAGSDDDSDDEGLQSDDSDYGTGDPVDSFFKKLYANADPDTRRAMVKSYYESEGTALSTNWSEVSKGKVEPKPPSDD</sequence>
<organism evidence="5 6">
    <name type="scientific">Paracoccidioides lutzii (strain ATCC MYA-826 / Pb01)</name>
    <name type="common">Paracoccidioides brasiliensis</name>
    <dbReference type="NCBI Taxonomy" id="502779"/>
    <lineage>
        <taxon>Eukaryota</taxon>
        <taxon>Fungi</taxon>
        <taxon>Dikarya</taxon>
        <taxon>Ascomycota</taxon>
        <taxon>Pezizomycotina</taxon>
        <taxon>Eurotiomycetes</taxon>
        <taxon>Eurotiomycetidae</taxon>
        <taxon>Onygenales</taxon>
        <taxon>Ajellomycetaceae</taxon>
        <taxon>Paracoccidioides</taxon>
    </lineage>
</organism>
<dbReference type="VEuPathDB" id="FungiDB:PAAG_04197"/>
<dbReference type="EMBL" id="KN294001">
    <property type="protein sequence ID" value="EEH33144.1"/>
    <property type="molecule type" value="Genomic_DNA"/>
</dbReference>
<feature type="compositionally biased region" description="Acidic residues" evidence="2">
    <location>
        <begin position="403"/>
        <end position="419"/>
    </location>
</feature>
<dbReference type="PROSITE" id="PS51048">
    <property type="entry name" value="SGS"/>
    <property type="match status" value="1"/>
</dbReference>
<dbReference type="eggNOG" id="KOG1309">
    <property type="taxonomic scope" value="Eukaryota"/>
</dbReference>
<dbReference type="Gene3D" id="1.25.40.10">
    <property type="entry name" value="Tetratricopeptide repeat domain"/>
    <property type="match status" value="1"/>
</dbReference>
<dbReference type="Gene3D" id="2.60.40.790">
    <property type="match status" value="1"/>
</dbReference>
<proteinExistence type="inferred from homology"/>
<accession>C1H0A3</accession>
<dbReference type="OMA" id="KSGPKNW"/>
<dbReference type="InterPro" id="IPR007052">
    <property type="entry name" value="CS_dom"/>
</dbReference>
<comment type="similarity">
    <text evidence="1">Belongs to the SGT1 family.</text>
</comment>
<name>C1H0A3_PARBA</name>
<dbReference type="PROSITE" id="PS51203">
    <property type="entry name" value="CS"/>
    <property type="match status" value="1"/>
</dbReference>
<feature type="domain" description="SGS" evidence="3">
    <location>
        <begin position="364"/>
        <end position="477"/>
    </location>
</feature>
<dbReference type="GO" id="GO:0051087">
    <property type="term" value="F:protein-folding chaperone binding"/>
    <property type="evidence" value="ECO:0007669"/>
    <property type="project" value="InterPro"/>
</dbReference>
<dbReference type="AlphaFoldDB" id="C1H0A3"/>
<dbReference type="GeneID" id="9097094"/>
<dbReference type="Pfam" id="PF04969">
    <property type="entry name" value="CS"/>
    <property type="match status" value="1"/>
</dbReference>
<dbReference type="InterPro" id="IPR008978">
    <property type="entry name" value="HSP20-like_chaperone"/>
</dbReference>
<feature type="compositionally biased region" description="Basic and acidic residues" evidence="2">
    <location>
        <begin position="465"/>
        <end position="477"/>
    </location>
</feature>
<feature type="compositionally biased region" description="Polar residues" evidence="2">
    <location>
        <begin position="205"/>
        <end position="224"/>
    </location>
</feature>
<evidence type="ECO:0000313" key="5">
    <source>
        <dbReference type="EMBL" id="EEH33144.1"/>
    </source>
</evidence>
<feature type="compositionally biased region" description="Basic residues" evidence="2">
    <location>
        <begin position="384"/>
        <end position="394"/>
    </location>
</feature>